<feature type="compositionally biased region" description="Basic and acidic residues" evidence="1">
    <location>
        <begin position="21"/>
        <end position="32"/>
    </location>
</feature>
<evidence type="ECO:0000256" key="1">
    <source>
        <dbReference type="SAM" id="MobiDB-lite"/>
    </source>
</evidence>
<feature type="compositionally biased region" description="Basic and acidic residues" evidence="1">
    <location>
        <begin position="42"/>
        <end position="56"/>
    </location>
</feature>
<protein>
    <submittedName>
        <fullName evidence="2">Uncharacterized protein</fullName>
    </submittedName>
</protein>
<feature type="region of interest" description="Disordered" evidence="1">
    <location>
        <begin position="1"/>
        <end position="145"/>
    </location>
</feature>
<evidence type="ECO:0000313" key="2">
    <source>
        <dbReference type="EMBL" id="KAG2543723.1"/>
    </source>
</evidence>
<feature type="region of interest" description="Disordered" evidence="1">
    <location>
        <begin position="213"/>
        <end position="292"/>
    </location>
</feature>
<accession>A0A8T0N496</accession>
<reference evidence="2" key="1">
    <citation type="submission" date="2020-05" db="EMBL/GenBank/DDBJ databases">
        <title>WGS assembly of Panicum virgatum.</title>
        <authorList>
            <person name="Lovell J.T."/>
            <person name="Jenkins J."/>
            <person name="Shu S."/>
            <person name="Juenger T.E."/>
            <person name="Schmutz J."/>
        </authorList>
    </citation>
    <scope>NUCLEOTIDE SEQUENCE</scope>
    <source>
        <strain evidence="2">AP13</strain>
    </source>
</reference>
<sequence length="292" mass="31486">MTPPTGRTTPESAAATTVSRTDGKDFRPEHPKPKPLRASSPELERTGKPSQADHRGRCQHRATPTCRAETKLSSCSHTPRVASKSCTAVGLDQRTQSRDEDRRTCCFRDRGPDPQWTAGRSSPPRQRRRALPPPKPHPRECTAVAGPRCTRPFTRRRAARAGALGRCCEPRPRGCSVAEPGLAAVHGDAAHAVAGERVREPLLVTRTLELVTARSPPPVSSPCARARHTEAGTSRSGGARAGSARLQAGSAPTMLRRATKSRPVAPSRPGARAPHGADSPCRRLPRRPPDFR</sequence>
<dbReference type="EMBL" id="CM029054">
    <property type="protein sequence ID" value="KAG2543723.1"/>
    <property type="molecule type" value="Genomic_DNA"/>
</dbReference>
<proteinExistence type="predicted"/>
<dbReference type="Proteomes" id="UP000823388">
    <property type="component" value="Chromosome 9N"/>
</dbReference>
<name>A0A8T0N496_PANVG</name>
<evidence type="ECO:0000313" key="3">
    <source>
        <dbReference type="Proteomes" id="UP000823388"/>
    </source>
</evidence>
<feature type="compositionally biased region" description="Polar residues" evidence="1">
    <location>
        <begin position="1"/>
        <end position="20"/>
    </location>
</feature>
<comment type="caution">
    <text evidence="2">The sequence shown here is derived from an EMBL/GenBank/DDBJ whole genome shotgun (WGS) entry which is preliminary data.</text>
</comment>
<feature type="compositionally biased region" description="Basic and acidic residues" evidence="1">
    <location>
        <begin position="95"/>
        <end position="112"/>
    </location>
</feature>
<keyword evidence="3" id="KW-1185">Reference proteome</keyword>
<organism evidence="2 3">
    <name type="scientific">Panicum virgatum</name>
    <name type="common">Blackwell switchgrass</name>
    <dbReference type="NCBI Taxonomy" id="38727"/>
    <lineage>
        <taxon>Eukaryota</taxon>
        <taxon>Viridiplantae</taxon>
        <taxon>Streptophyta</taxon>
        <taxon>Embryophyta</taxon>
        <taxon>Tracheophyta</taxon>
        <taxon>Spermatophyta</taxon>
        <taxon>Magnoliopsida</taxon>
        <taxon>Liliopsida</taxon>
        <taxon>Poales</taxon>
        <taxon>Poaceae</taxon>
        <taxon>PACMAD clade</taxon>
        <taxon>Panicoideae</taxon>
        <taxon>Panicodae</taxon>
        <taxon>Paniceae</taxon>
        <taxon>Panicinae</taxon>
        <taxon>Panicum</taxon>
        <taxon>Panicum sect. Hiantes</taxon>
    </lineage>
</organism>
<feature type="compositionally biased region" description="Low complexity" evidence="1">
    <location>
        <begin position="231"/>
        <end position="251"/>
    </location>
</feature>
<gene>
    <name evidence="2" type="ORF">PVAP13_9NG756900</name>
</gene>
<dbReference type="AlphaFoldDB" id="A0A8T0N496"/>